<evidence type="ECO:0000256" key="1">
    <source>
        <dbReference type="ARBA" id="ARBA00022679"/>
    </source>
</evidence>
<dbReference type="Gene3D" id="3.40.50.1370">
    <property type="entry name" value="Aspartate/ornithine carbamoyltransferase"/>
    <property type="match status" value="2"/>
</dbReference>
<dbReference type="PANTHER" id="PTHR45753">
    <property type="entry name" value="ORNITHINE CARBAMOYLTRANSFERASE, MITOCHONDRIAL"/>
    <property type="match status" value="1"/>
</dbReference>
<accession>X1U0W2</accession>
<dbReference type="InterPro" id="IPR006132">
    <property type="entry name" value="Asp/Orn_carbamoyltranf_P-bd"/>
</dbReference>
<dbReference type="InterPro" id="IPR036901">
    <property type="entry name" value="Asp/Orn_carbamoylTrfase_sf"/>
</dbReference>
<dbReference type="Pfam" id="PF02729">
    <property type="entry name" value="OTCace_N"/>
    <property type="match status" value="1"/>
</dbReference>
<evidence type="ECO:0000259" key="3">
    <source>
        <dbReference type="Pfam" id="PF02729"/>
    </source>
</evidence>
<feature type="domain" description="Aspartate/ornithine carbamoyltransferase Asp/Orn-binding" evidence="2">
    <location>
        <begin position="87"/>
        <end position="240"/>
    </location>
</feature>
<comment type="caution">
    <text evidence="4">The sequence shown here is derived from an EMBL/GenBank/DDBJ whole genome shotgun (WGS) entry which is preliminary data.</text>
</comment>
<dbReference type="InterPro" id="IPR006131">
    <property type="entry name" value="Asp_carbamoyltransf_Asp/Orn-bd"/>
</dbReference>
<dbReference type="EMBL" id="BARW01020919">
    <property type="protein sequence ID" value="GAI97256.1"/>
    <property type="molecule type" value="Genomic_DNA"/>
</dbReference>
<gene>
    <name evidence="4" type="ORF">S12H4_35243</name>
</gene>
<dbReference type="PRINTS" id="PR00102">
    <property type="entry name" value="OTCASE"/>
</dbReference>
<feature type="domain" description="Aspartate/ornithine carbamoyltransferase carbamoyl-P binding" evidence="3">
    <location>
        <begin position="1"/>
        <end position="81"/>
    </location>
</feature>
<evidence type="ECO:0008006" key="5">
    <source>
        <dbReference type="Google" id="ProtNLM"/>
    </source>
</evidence>
<sequence>MRQLGGQTIYLSPAEVGLGKRESVSDVARVLSRYVDAIVARTFSHQALEILASYSSVPVINALSDLEHPCQALADLFTIYEKKGELDGLTLAFVGDGNNVAHSLLLAASLAGMNFRIASPSGYRIQDRILHLAQDYAVDSGAEILCTEEPHLAVSGADVVYTDAWTSMGQEAEAEQRRQIFANYQVNSELLSLAREDAILMHPLPAHHGEEVAEGILDSPASVVFDQAENRMHVQKALLAEILGGLEIPLAGYH</sequence>
<dbReference type="GO" id="GO:0042450">
    <property type="term" value="P:L-arginine biosynthetic process via ornithine"/>
    <property type="evidence" value="ECO:0007669"/>
    <property type="project" value="TreeGrafter"/>
</dbReference>
<name>X1U0W2_9ZZZZ</name>
<proteinExistence type="predicted"/>
<organism evidence="4">
    <name type="scientific">marine sediment metagenome</name>
    <dbReference type="NCBI Taxonomy" id="412755"/>
    <lineage>
        <taxon>unclassified sequences</taxon>
        <taxon>metagenomes</taxon>
        <taxon>ecological metagenomes</taxon>
    </lineage>
</organism>
<dbReference type="PANTHER" id="PTHR45753:SF3">
    <property type="entry name" value="ORNITHINE TRANSCARBAMYLASE, MITOCHONDRIAL"/>
    <property type="match status" value="1"/>
</dbReference>
<dbReference type="PRINTS" id="PR00100">
    <property type="entry name" value="AOTCASE"/>
</dbReference>
<dbReference type="NCBIfam" id="NF001986">
    <property type="entry name" value="PRK00779.1"/>
    <property type="match status" value="1"/>
</dbReference>
<dbReference type="InterPro" id="IPR002292">
    <property type="entry name" value="Orn/put_carbamltrans"/>
</dbReference>
<dbReference type="GO" id="GO:0004585">
    <property type="term" value="F:ornithine carbamoyltransferase activity"/>
    <property type="evidence" value="ECO:0007669"/>
    <property type="project" value="TreeGrafter"/>
</dbReference>
<dbReference type="FunFam" id="3.40.50.1370:FF:000008">
    <property type="entry name" value="Ornithine carbamoyltransferase"/>
    <property type="match status" value="1"/>
</dbReference>
<dbReference type="InterPro" id="IPR006130">
    <property type="entry name" value="Asp/Orn_carbamoylTrfase"/>
</dbReference>
<keyword evidence="1" id="KW-0808">Transferase</keyword>
<evidence type="ECO:0000259" key="2">
    <source>
        <dbReference type="Pfam" id="PF00185"/>
    </source>
</evidence>
<dbReference type="Pfam" id="PF00185">
    <property type="entry name" value="OTCace"/>
    <property type="match status" value="1"/>
</dbReference>
<dbReference type="AlphaFoldDB" id="X1U0W2"/>
<protein>
    <recommendedName>
        <fullName evidence="5">Ornithine carbamoyltransferase</fullName>
    </recommendedName>
</protein>
<dbReference type="NCBIfam" id="TIGR00658">
    <property type="entry name" value="orni_carb_tr"/>
    <property type="match status" value="1"/>
</dbReference>
<evidence type="ECO:0000313" key="4">
    <source>
        <dbReference type="EMBL" id="GAI97256.1"/>
    </source>
</evidence>
<dbReference type="GO" id="GO:0016597">
    <property type="term" value="F:amino acid binding"/>
    <property type="evidence" value="ECO:0007669"/>
    <property type="project" value="InterPro"/>
</dbReference>
<dbReference type="SUPFAM" id="SSF53671">
    <property type="entry name" value="Aspartate/ornithine carbamoyltransferase"/>
    <property type="match status" value="1"/>
</dbReference>
<reference evidence="4" key="1">
    <citation type="journal article" date="2014" name="Front. Microbiol.">
        <title>High frequency of phylogenetically diverse reductive dehalogenase-homologous genes in deep subseafloor sedimentary metagenomes.</title>
        <authorList>
            <person name="Kawai M."/>
            <person name="Futagami T."/>
            <person name="Toyoda A."/>
            <person name="Takaki Y."/>
            <person name="Nishi S."/>
            <person name="Hori S."/>
            <person name="Arai W."/>
            <person name="Tsubouchi T."/>
            <person name="Morono Y."/>
            <person name="Uchiyama I."/>
            <person name="Ito T."/>
            <person name="Fujiyama A."/>
            <person name="Inagaki F."/>
            <person name="Takami H."/>
        </authorList>
    </citation>
    <scope>NUCLEOTIDE SEQUENCE</scope>
    <source>
        <strain evidence="4">Expedition CK06-06</strain>
    </source>
</reference>
<dbReference type="GO" id="GO:0019240">
    <property type="term" value="P:citrulline biosynthetic process"/>
    <property type="evidence" value="ECO:0007669"/>
    <property type="project" value="TreeGrafter"/>
</dbReference>